<dbReference type="NCBIfam" id="NF007956">
    <property type="entry name" value="PRK10675.1"/>
    <property type="match status" value="1"/>
</dbReference>
<feature type="region of interest" description="Disordered" evidence="10">
    <location>
        <begin position="409"/>
        <end position="485"/>
    </location>
</feature>
<dbReference type="Pfam" id="PF16363">
    <property type="entry name" value="GDP_Man_Dehyd"/>
    <property type="match status" value="1"/>
</dbReference>
<dbReference type="Proteomes" id="UP000717515">
    <property type="component" value="Unassembled WGS sequence"/>
</dbReference>
<dbReference type="EMBL" id="JAIFTL010000129">
    <property type="protein sequence ID" value="KAG9322803.1"/>
    <property type="molecule type" value="Genomic_DNA"/>
</dbReference>
<dbReference type="PANTHER" id="PTHR43725">
    <property type="entry name" value="UDP-GLUCOSE 4-EPIMERASE"/>
    <property type="match status" value="1"/>
</dbReference>
<keyword evidence="5" id="KW-0520">NAD</keyword>
<evidence type="ECO:0000256" key="9">
    <source>
        <dbReference type="ARBA" id="ARBA00038238"/>
    </source>
</evidence>
<sequence>MGSAPVTAILPIHSAIPSFQEPMTLLPHPHAQEDNHRRKQEAILVTGGAGFIGSHTVVQLLNLGKKLVIVDNLCNSSEEALHRAKALAHNNPKGSFIFHKVDLLDGVALQQVFELYTFTACIHFAGLKAVGESSQIPLGYYQTNVTGTLNLVQLLQKHNCRNLIFSSSATVYGLSSSDAPIKEDAPTGAMNPYGRTKLYIEEILRDTAMSEPNKWNIILLRYFNPVGAHESGRIGEDPNGAPNNLMPYVAQVAIGRWPVINVFGNDYNTKDGTGVRDYIHIQDLARGHVAALEKIETVTQQCKTLGCVPYNLGTGTGYSVMEMIQSMSQAVGHALPYRIIGRRPGDVATVIADPGLAAKELGWKAEKTLEDMCRDLWRWQTQNPEGYASTSSLSTAAGTTALQGATAASSSSTSSLSSSSSSIITSPVTPTPAPFAIARQPHVPLEGAKRTLDGRSTPPSLATAYSPATSPAPTPTAKKPHQSAF</sequence>
<comment type="similarity">
    <text evidence="9">In the C-terminal section; belongs to the aldose epimerase family.</text>
</comment>
<reference evidence="12" key="1">
    <citation type="submission" date="2021-07" db="EMBL/GenBank/DDBJ databases">
        <title>Draft genome of Mortierella alpina, strain LL118, isolated from an aspen leaf litter sample.</title>
        <authorList>
            <person name="Yang S."/>
            <person name="Vinatzer B.A."/>
        </authorList>
    </citation>
    <scope>NUCLEOTIDE SEQUENCE</scope>
    <source>
        <strain evidence="12">LL118</strain>
    </source>
</reference>
<keyword evidence="6" id="KW-0413">Isomerase</keyword>
<dbReference type="GO" id="GO:0005829">
    <property type="term" value="C:cytosol"/>
    <property type="evidence" value="ECO:0007669"/>
    <property type="project" value="TreeGrafter"/>
</dbReference>
<dbReference type="NCBIfam" id="TIGR01179">
    <property type="entry name" value="galE"/>
    <property type="match status" value="1"/>
</dbReference>
<evidence type="ECO:0000313" key="12">
    <source>
        <dbReference type="EMBL" id="KAG9322803.1"/>
    </source>
</evidence>
<accession>A0A9P8A1V9</accession>
<evidence type="ECO:0000256" key="3">
    <source>
        <dbReference type="ARBA" id="ARBA00004947"/>
    </source>
</evidence>
<comment type="function">
    <text evidence="7">Mutarotase converts alpha-aldose to the beta-anomer. It is active on D-glucose, L-arabinose, D-xylose, D-galactose, maltose and lactose.</text>
</comment>
<evidence type="ECO:0000256" key="2">
    <source>
        <dbReference type="ARBA" id="ARBA00001911"/>
    </source>
</evidence>
<dbReference type="Gene3D" id="3.40.50.720">
    <property type="entry name" value="NAD(P)-binding Rossmann-like Domain"/>
    <property type="match status" value="1"/>
</dbReference>
<dbReference type="InterPro" id="IPR016040">
    <property type="entry name" value="NAD(P)-bd_dom"/>
</dbReference>
<dbReference type="CDD" id="cd05247">
    <property type="entry name" value="UDP_G4E_1_SDR_e"/>
    <property type="match status" value="1"/>
</dbReference>
<evidence type="ECO:0000256" key="1">
    <source>
        <dbReference type="ARBA" id="ARBA00000083"/>
    </source>
</evidence>
<evidence type="ECO:0000256" key="8">
    <source>
        <dbReference type="ARBA" id="ARBA00037955"/>
    </source>
</evidence>
<evidence type="ECO:0000256" key="4">
    <source>
        <dbReference type="ARBA" id="ARBA00005028"/>
    </source>
</evidence>
<dbReference type="PANTHER" id="PTHR43725:SF47">
    <property type="entry name" value="UDP-GLUCOSE 4-EPIMERASE"/>
    <property type="match status" value="1"/>
</dbReference>
<evidence type="ECO:0000256" key="6">
    <source>
        <dbReference type="ARBA" id="ARBA00023235"/>
    </source>
</evidence>
<dbReference type="GO" id="GO:0003978">
    <property type="term" value="F:UDP-glucose 4-epimerase activity"/>
    <property type="evidence" value="ECO:0007669"/>
    <property type="project" value="UniProtKB-EC"/>
</dbReference>
<comment type="pathway">
    <text evidence="4">Carbohydrate metabolism; hexose metabolism.</text>
</comment>
<evidence type="ECO:0000259" key="11">
    <source>
        <dbReference type="Pfam" id="PF16363"/>
    </source>
</evidence>
<dbReference type="Gene3D" id="3.90.25.10">
    <property type="entry name" value="UDP-galactose 4-epimerase, domain 1"/>
    <property type="match status" value="1"/>
</dbReference>
<dbReference type="InterPro" id="IPR005886">
    <property type="entry name" value="UDP_G4E"/>
</dbReference>
<proteinExistence type="inferred from homology"/>
<comment type="catalytic activity">
    <reaction evidence="1">
        <text>UDP-alpha-D-glucose = UDP-alpha-D-galactose</text>
        <dbReference type="Rhea" id="RHEA:22168"/>
        <dbReference type="ChEBI" id="CHEBI:58885"/>
        <dbReference type="ChEBI" id="CHEBI:66914"/>
        <dbReference type="EC" id="5.1.3.2"/>
    </reaction>
</comment>
<evidence type="ECO:0000256" key="10">
    <source>
        <dbReference type="SAM" id="MobiDB-lite"/>
    </source>
</evidence>
<evidence type="ECO:0000313" key="13">
    <source>
        <dbReference type="Proteomes" id="UP000717515"/>
    </source>
</evidence>
<comment type="similarity">
    <text evidence="8">In the N-terminal section; belongs to the NAD(P)-dependent epimerase/dehydratase family.</text>
</comment>
<dbReference type="InterPro" id="IPR036291">
    <property type="entry name" value="NAD(P)-bd_dom_sf"/>
</dbReference>
<comment type="pathway">
    <text evidence="3">Carbohydrate metabolism; galactose metabolism.</text>
</comment>
<organism evidence="12 13">
    <name type="scientific">Mortierella alpina</name>
    <name type="common">Oleaginous fungus</name>
    <name type="synonym">Mortierella renispora</name>
    <dbReference type="NCBI Taxonomy" id="64518"/>
    <lineage>
        <taxon>Eukaryota</taxon>
        <taxon>Fungi</taxon>
        <taxon>Fungi incertae sedis</taxon>
        <taxon>Mucoromycota</taxon>
        <taxon>Mortierellomycotina</taxon>
        <taxon>Mortierellomycetes</taxon>
        <taxon>Mortierellales</taxon>
        <taxon>Mortierellaceae</taxon>
        <taxon>Mortierella</taxon>
    </lineage>
</organism>
<gene>
    <name evidence="12" type="ORF">KVV02_005551</name>
</gene>
<dbReference type="SUPFAM" id="SSF51735">
    <property type="entry name" value="NAD(P)-binding Rossmann-fold domains"/>
    <property type="match status" value="1"/>
</dbReference>
<evidence type="ECO:0000256" key="7">
    <source>
        <dbReference type="ARBA" id="ARBA00037676"/>
    </source>
</evidence>
<protein>
    <recommendedName>
        <fullName evidence="11">NAD(P)-binding domain-containing protein</fullName>
    </recommendedName>
</protein>
<name>A0A9P8A1V9_MORAP</name>
<feature type="compositionally biased region" description="Low complexity" evidence="10">
    <location>
        <begin position="409"/>
        <end position="426"/>
    </location>
</feature>
<comment type="caution">
    <text evidence="12">The sequence shown here is derived from an EMBL/GenBank/DDBJ whole genome shotgun (WGS) entry which is preliminary data.</text>
</comment>
<feature type="domain" description="NAD(P)-binding" evidence="11">
    <location>
        <begin position="44"/>
        <end position="375"/>
    </location>
</feature>
<evidence type="ECO:0000256" key="5">
    <source>
        <dbReference type="ARBA" id="ARBA00023027"/>
    </source>
</evidence>
<comment type="cofactor">
    <cofactor evidence="2">
        <name>NAD(+)</name>
        <dbReference type="ChEBI" id="CHEBI:57540"/>
    </cofactor>
</comment>
<feature type="compositionally biased region" description="Low complexity" evidence="10">
    <location>
        <begin position="456"/>
        <end position="477"/>
    </location>
</feature>
<dbReference type="AlphaFoldDB" id="A0A9P8A1V9"/>
<dbReference type="GO" id="GO:0006012">
    <property type="term" value="P:galactose metabolic process"/>
    <property type="evidence" value="ECO:0007669"/>
    <property type="project" value="InterPro"/>
</dbReference>